<comment type="similarity">
    <text evidence="1">Belongs to the UDP-glycosyltransferase family.</text>
</comment>
<name>A0ABP1B274_9BRYO</name>
<protein>
    <recommendedName>
        <fullName evidence="6">UDP-glycosyltransferases domain-containing protein</fullName>
    </recommendedName>
</protein>
<dbReference type="SUPFAM" id="SSF53756">
    <property type="entry name" value="UDP-Glycosyltransferase/glycogen phosphorylase"/>
    <property type="match status" value="2"/>
</dbReference>
<keyword evidence="2" id="KW-0808">Transferase</keyword>
<dbReference type="CDD" id="cd03784">
    <property type="entry name" value="GT1_Gtf-like"/>
    <property type="match status" value="2"/>
</dbReference>
<feature type="non-terminal residue" evidence="4">
    <location>
        <position position="1014"/>
    </location>
</feature>
<feature type="region of interest" description="Disordered" evidence="3">
    <location>
        <begin position="561"/>
        <end position="583"/>
    </location>
</feature>
<dbReference type="InterPro" id="IPR002213">
    <property type="entry name" value="UDP_glucos_trans"/>
</dbReference>
<accession>A0ABP1B274</accession>
<proteinExistence type="inferred from homology"/>
<sequence>MSKNPVALLHVIILPYPARGHSIPLLHFAKRLHSLGVTVTYVNVFNHLPKDVFDMLDINATEEDEEEKDDQDQSNRNRSKSSGRSIRVVQLGVPPVQTKAVKNLPYVREVDTLVEATEEMMEKLFAENQAAPPACLVSDMFLGWTQLVANKFNIPRWVLFASPCKNLATFLHIPELVIQGHLPLIDPSKGNFLVHDIPGVPPTRIIDLPSPIMDHTHYEYDFYLRNSAQMHEATGVLINTFYELEPHYIDVLRKTDHLLWILPVGPMLPPIYFMSSAAAAASNGGATQNKNNDHPCLQWMEKQPPASVVFVSFGSVAAFSIPQLHDLAMGLQESGQRFLFVVRRPAAAAASSDETMTEEDKDQLRRRVLEPLLPPEFTAHTEGRGFVQQDWAPQLSVLCHPAIGGFLTHCGWNSTLESICHGVPMLAWPIQAEQHMNCRFLVDDVKAAIEVQQSSDRTVTKAEVARAVKSLMTEDAGRVVRENVEKLRDLALKAVAKGGSHGTDRALLHAIILPYPARGHSIPFLHFAKQLHSLGATVTYVNVFDHLPKDVLDMLDINATEEDEEEKDDQDQSNRNRSKSSGRSIRVVQLGVPPVQTKAVKNLPYVREVDTLVEATEEMMEKLFAENQAAPPACLVSDMFLGWTQLVANKFNIPRWVLFASPCTALATFLHIPELVIQGHLPHIEPSRDNFLVHDIPGVPPTRIIDLPSPIMDHTHYEYDFYLRNAAQMHEATGVLINTFYELEPHYIDVLRKTDHLLWILPVGPMLPPIYFMSSAAAAAVSNGGATQNKNSNHPCLQWMEKQPPASVVFVSFGSVAALSIPQLHDLAMGLQESGQRFLVVVRRPAAAAAASGKTMTEEDNDQLRRRVLEPLLPPEFTAHTEGRGFVQRDWAPQLSVLCHPAIGGFLTHCGWNSTLESICRGVPMLAWPIQAEQHMNCRFLVDDVKAAIEVQQSSDRRVTKAEVARAVKSLMTEDAGRVVRENVEKLRDLALKAVAKGGSVQRNCETFIKELQT</sequence>
<feature type="compositionally biased region" description="Acidic residues" evidence="3">
    <location>
        <begin position="561"/>
        <end position="571"/>
    </location>
</feature>
<dbReference type="PANTHER" id="PTHR48048">
    <property type="entry name" value="GLYCOSYLTRANSFERASE"/>
    <property type="match status" value="1"/>
</dbReference>
<gene>
    <name evidence="4" type="ORF">CSSPJE1EN2_LOCUS11934</name>
</gene>
<feature type="region of interest" description="Disordered" evidence="3">
    <location>
        <begin position="62"/>
        <end position="84"/>
    </location>
</feature>
<dbReference type="InterPro" id="IPR050481">
    <property type="entry name" value="UDP-glycosyltransf_plant"/>
</dbReference>
<dbReference type="Pfam" id="PF00201">
    <property type="entry name" value="UDPGT"/>
    <property type="match status" value="2"/>
</dbReference>
<evidence type="ECO:0008006" key="6">
    <source>
        <dbReference type="Google" id="ProtNLM"/>
    </source>
</evidence>
<dbReference type="InterPro" id="IPR035595">
    <property type="entry name" value="UDP_glycos_trans_CS"/>
</dbReference>
<dbReference type="EMBL" id="OZ023719">
    <property type="protein sequence ID" value="CAK9869160.1"/>
    <property type="molecule type" value="Genomic_DNA"/>
</dbReference>
<dbReference type="Proteomes" id="UP001497522">
    <property type="component" value="Chromosome 18"/>
</dbReference>
<feature type="compositionally biased region" description="Low complexity" evidence="3">
    <location>
        <begin position="573"/>
        <end position="583"/>
    </location>
</feature>
<dbReference type="Gene3D" id="3.40.50.2000">
    <property type="entry name" value="Glycogen Phosphorylase B"/>
    <property type="match status" value="4"/>
</dbReference>
<feature type="compositionally biased region" description="Acidic residues" evidence="3">
    <location>
        <begin position="62"/>
        <end position="72"/>
    </location>
</feature>
<keyword evidence="5" id="KW-1185">Reference proteome</keyword>
<feature type="compositionally biased region" description="Low complexity" evidence="3">
    <location>
        <begin position="74"/>
        <end position="84"/>
    </location>
</feature>
<evidence type="ECO:0000256" key="2">
    <source>
        <dbReference type="ARBA" id="ARBA00022679"/>
    </source>
</evidence>
<organism evidence="4 5">
    <name type="scientific">Sphagnum jensenii</name>
    <dbReference type="NCBI Taxonomy" id="128206"/>
    <lineage>
        <taxon>Eukaryota</taxon>
        <taxon>Viridiplantae</taxon>
        <taxon>Streptophyta</taxon>
        <taxon>Embryophyta</taxon>
        <taxon>Bryophyta</taxon>
        <taxon>Sphagnophytina</taxon>
        <taxon>Sphagnopsida</taxon>
        <taxon>Sphagnales</taxon>
        <taxon>Sphagnaceae</taxon>
        <taxon>Sphagnum</taxon>
    </lineage>
</organism>
<evidence type="ECO:0000256" key="1">
    <source>
        <dbReference type="ARBA" id="ARBA00009995"/>
    </source>
</evidence>
<evidence type="ECO:0000313" key="4">
    <source>
        <dbReference type="EMBL" id="CAK9869160.1"/>
    </source>
</evidence>
<evidence type="ECO:0000256" key="3">
    <source>
        <dbReference type="SAM" id="MobiDB-lite"/>
    </source>
</evidence>
<evidence type="ECO:0000313" key="5">
    <source>
        <dbReference type="Proteomes" id="UP001497522"/>
    </source>
</evidence>
<dbReference type="PROSITE" id="PS00375">
    <property type="entry name" value="UDPGT"/>
    <property type="match status" value="2"/>
</dbReference>
<reference evidence="4" key="1">
    <citation type="submission" date="2024-03" db="EMBL/GenBank/DDBJ databases">
        <authorList>
            <consortium name="ELIXIR-Norway"/>
            <consortium name="Elixir Norway"/>
        </authorList>
    </citation>
    <scope>NUCLEOTIDE SEQUENCE</scope>
</reference>